<dbReference type="SUPFAM" id="SSF54285">
    <property type="entry name" value="MoaD/ThiS"/>
    <property type="match status" value="1"/>
</dbReference>
<dbReference type="NCBIfam" id="NF008347">
    <property type="entry name" value="PRK11130.1"/>
    <property type="match status" value="1"/>
</dbReference>
<dbReference type="EMBL" id="AAZJ01000004">
    <property type="protein sequence ID" value="EDK14100.1"/>
    <property type="molecule type" value="Genomic_DNA"/>
</dbReference>
<comment type="similarity">
    <text evidence="4">Belongs to the MoaD family.</text>
</comment>
<proteinExistence type="inferred from homology"/>
<dbReference type="FunFam" id="3.10.20.30:FF:000010">
    <property type="entry name" value="Molybdopterin synthase sulfur carrier subunit"/>
    <property type="match status" value="1"/>
</dbReference>
<organism evidence="6 7">
    <name type="scientific">Haemophilus influenzae 22.4-21</name>
    <dbReference type="NCBI Taxonomy" id="375063"/>
    <lineage>
        <taxon>Bacteria</taxon>
        <taxon>Pseudomonadati</taxon>
        <taxon>Pseudomonadota</taxon>
        <taxon>Gammaproteobacteria</taxon>
        <taxon>Pasteurellales</taxon>
        <taxon>Pasteurellaceae</taxon>
        <taxon>Haemophilus</taxon>
    </lineage>
</organism>
<keyword evidence="3" id="KW-0501">Molybdenum cofactor biosynthesis</keyword>
<dbReference type="PANTHER" id="PTHR33359:SF1">
    <property type="entry name" value="MOLYBDOPTERIN SYNTHASE SULFUR CARRIER SUBUNIT"/>
    <property type="match status" value="1"/>
</dbReference>
<keyword evidence="2" id="KW-0547">Nucleotide-binding</keyword>
<dbReference type="Gene3D" id="3.10.20.30">
    <property type="match status" value="1"/>
</dbReference>
<dbReference type="CDD" id="cd00754">
    <property type="entry name" value="Ubl_MoaD"/>
    <property type="match status" value="1"/>
</dbReference>
<dbReference type="Proteomes" id="UP000005596">
    <property type="component" value="Unassembled WGS sequence"/>
</dbReference>
<comment type="pathway">
    <text evidence="1">Cofactor biosynthesis; molybdopterin biosynthesis.</text>
</comment>
<evidence type="ECO:0000256" key="1">
    <source>
        <dbReference type="ARBA" id="ARBA00005046"/>
    </source>
</evidence>
<evidence type="ECO:0000256" key="4">
    <source>
        <dbReference type="ARBA" id="ARBA00024200"/>
    </source>
</evidence>
<evidence type="ECO:0000313" key="7">
    <source>
        <dbReference type="Proteomes" id="UP000005596"/>
    </source>
</evidence>
<protein>
    <recommendedName>
        <fullName evidence="5">Molybdopterin synthase sulfur carrier subunit</fullName>
    </recommendedName>
</protein>
<dbReference type="PANTHER" id="PTHR33359">
    <property type="entry name" value="MOLYBDOPTERIN SYNTHASE SULFUR CARRIER SUBUNIT"/>
    <property type="match status" value="1"/>
</dbReference>
<name>A4NXR6_HAEIF</name>
<evidence type="ECO:0000256" key="2">
    <source>
        <dbReference type="ARBA" id="ARBA00022741"/>
    </source>
</evidence>
<dbReference type="InterPro" id="IPR003749">
    <property type="entry name" value="ThiS/MoaD-like"/>
</dbReference>
<dbReference type="InterPro" id="IPR016155">
    <property type="entry name" value="Mopterin_synth/thiamin_S_b"/>
</dbReference>
<dbReference type="GO" id="GO:1990133">
    <property type="term" value="C:molybdopterin adenylyltransferase complex"/>
    <property type="evidence" value="ECO:0007669"/>
    <property type="project" value="TreeGrafter"/>
</dbReference>
<dbReference type="GO" id="GO:0000166">
    <property type="term" value="F:nucleotide binding"/>
    <property type="evidence" value="ECO:0007669"/>
    <property type="project" value="UniProtKB-KW"/>
</dbReference>
<reference evidence="6 7" key="1">
    <citation type="journal article" date="2007" name="Genome Biol.">
        <title>Characterization and modeling of the Haemophilus influenzae core and supragenomes based on the complete genomic sequences of Rd and 12 clinical nontypeable strains.</title>
        <authorList>
            <person name="Hogg J.S."/>
            <person name="Hu F.Z."/>
            <person name="Janto B."/>
            <person name="Boissy R."/>
            <person name="Hayes J."/>
            <person name="Keefe R."/>
            <person name="Post J.C."/>
            <person name="Ehrlich G.D."/>
        </authorList>
    </citation>
    <scope>NUCLEOTIDE SEQUENCE [LARGE SCALE GENOMIC DNA]</scope>
    <source>
        <strain evidence="6 7">22.4-21</strain>
    </source>
</reference>
<dbReference type="Pfam" id="PF02597">
    <property type="entry name" value="ThiS"/>
    <property type="match status" value="1"/>
</dbReference>
<evidence type="ECO:0000256" key="3">
    <source>
        <dbReference type="ARBA" id="ARBA00023150"/>
    </source>
</evidence>
<dbReference type="GO" id="GO:0006777">
    <property type="term" value="P:Mo-molybdopterin cofactor biosynthetic process"/>
    <property type="evidence" value="ECO:0007669"/>
    <property type="project" value="UniProtKB-KW"/>
</dbReference>
<dbReference type="InterPro" id="IPR012675">
    <property type="entry name" value="Beta-grasp_dom_sf"/>
</dbReference>
<evidence type="ECO:0000256" key="5">
    <source>
        <dbReference type="ARBA" id="ARBA00024247"/>
    </source>
</evidence>
<dbReference type="AlphaFoldDB" id="A4NXR6"/>
<dbReference type="NCBIfam" id="TIGR01682">
    <property type="entry name" value="moaD"/>
    <property type="match status" value="1"/>
</dbReference>
<sequence length="82" mass="8982">MLNVLFFAQTRELIGIDAIQLEDDFATAEAVREHLAQKGDKWALALEKGKLLVAINQTLMPLESAVKNGDEIAFFPPVTGAK</sequence>
<evidence type="ECO:0000313" key="6">
    <source>
        <dbReference type="EMBL" id="EDK14100.1"/>
    </source>
</evidence>
<accession>A4NXR6</accession>
<dbReference type="InterPro" id="IPR044672">
    <property type="entry name" value="MOCS2A"/>
</dbReference>
<dbReference type="UniPathway" id="UPA00344"/>
<gene>
    <name evidence="6" type="ORF">CGSHiR3021_08391</name>
</gene>